<dbReference type="AlphaFoldDB" id="A0AAJ0I6E7"/>
<accession>A0AAJ0I6E7</accession>
<feature type="signal peptide" evidence="1">
    <location>
        <begin position="1"/>
        <end position="21"/>
    </location>
</feature>
<dbReference type="Gene3D" id="2.30.60.10">
    <property type="entry name" value="Cyanovirin-N"/>
    <property type="match status" value="1"/>
</dbReference>
<keyword evidence="4" id="KW-1185">Reference proteome</keyword>
<reference evidence="3 4" key="1">
    <citation type="journal article" date="2023" name="Mol. Phylogenet. Evol.">
        <title>Genome-scale phylogeny and comparative genomics of the fungal order Sordariales.</title>
        <authorList>
            <person name="Hensen N."/>
            <person name="Bonometti L."/>
            <person name="Westerberg I."/>
            <person name="Brannstrom I.O."/>
            <person name="Guillou S."/>
            <person name="Cros-Aarteil S."/>
            <person name="Calhoun S."/>
            <person name="Haridas S."/>
            <person name="Kuo A."/>
            <person name="Mondo S."/>
            <person name="Pangilinan J."/>
            <person name="Riley R."/>
            <person name="LaButti K."/>
            <person name="Andreopoulos B."/>
            <person name="Lipzen A."/>
            <person name="Chen C."/>
            <person name="Yan M."/>
            <person name="Daum C."/>
            <person name="Ng V."/>
            <person name="Clum A."/>
            <person name="Steindorff A."/>
            <person name="Ohm R.A."/>
            <person name="Martin F."/>
            <person name="Silar P."/>
            <person name="Natvig D.O."/>
            <person name="Lalanne C."/>
            <person name="Gautier V."/>
            <person name="Ament-Velasquez S.L."/>
            <person name="Kruys A."/>
            <person name="Hutchinson M.I."/>
            <person name="Powell A.J."/>
            <person name="Barry K."/>
            <person name="Miller A.N."/>
            <person name="Grigoriev I.V."/>
            <person name="Debuchy R."/>
            <person name="Gladieux P."/>
            <person name="Hiltunen Thoren M."/>
            <person name="Johannesson H."/>
        </authorList>
    </citation>
    <scope>NUCLEOTIDE SEQUENCE [LARGE SCALE GENOMIC DNA]</scope>
    <source>
        <strain evidence="3 4">FGSC 10403</strain>
    </source>
</reference>
<dbReference type="InterPro" id="IPR036673">
    <property type="entry name" value="Cyanovirin-N_sf"/>
</dbReference>
<dbReference type="GeneID" id="87875898"/>
<feature type="domain" description="Cyanovirin-N" evidence="2">
    <location>
        <begin position="32"/>
        <end position="153"/>
    </location>
</feature>
<evidence type="ECO:0000259" key="2">
    <source>
        <dbReference type="Pfam" id="PF08881"/>
    </source>
</evidence>
<evidence type="ECO:0000256" key="1">
    <source>
        <dbReference type="SAM" id="SignalP"/>
    </source>
</evidence>
<dbReference type="InterPro" id="IPR011058">
    <property type="entry name" value="Cyanovirin-N"/>
</dbReference>
<gene>
    <name evidence="3" type="ORF">B0T23DRAFT_397132</name>
</gene>
<dbReference type="Proteomes" id="UP001285908">
    <property type="component" value="Unassembled WGS sequence"/>
</dbReference>
<evidence type="ECO:0000313" key="4">
    <source>
        <dbReference type="Proteomes" id="UP001285908"/>
    </source>
</evidence>
<feature type="chain" id="PRO_5042594481" description="Cyanovirin-N domain-containing protein" evidence="1">
    <location>
        <begin position="22"/>
        <end position="161"/>
    </location>
</feature>
<proteinExistence type="predicted"/>
<sequence length="161" mass="17898">MTAKMQLLHFLVFIFTTTVTASNSSCFDDGNFQRSCDPDSFKFTPHMGISAVCQRGDAESNLTTTLGLSKCIAYNIKESKLEWKIPPSCTNSTTVDEKKMNSTQGNLCGPWQYSNWTWTAILQCNRGDEKPSDWSLFTGINLAEHIFNSDGRLGCFGMLGP</sequence>
<protein>
    <recommendedName>
        <fullName evidence="2">Cyanovirin-N domain-containing protein</fullName>
    </recommendedName>
</protein>
<dbReference type="RefSeq" id="XP_062692287.1">
    <property type="nucleotide sequence ID" value="XM_062838276.1"/>
</dbReference>
<evidence type="ECO:0000313" key="3">
    <source>
        <dbReference type="EMBL" id="KAK3491104.1"/>
    </source>
</evidence>
<organism evidence="3 4">
    <name type="scientific">Neurospora hispaniola</name>
    <dbReference type="NCBI Taxonomy" id="588809"/>
    <lineage>
        <taxon>Eukaryota</taxon>
        <taxon>Fungi</taxon>
        <taxon>Dikarya</taxon>
        <taxon>Ascomycota</taxon>
        <taxon>Pezizomycotina</taxon>
        <taxon>Sordariomycetes</taxon>
        <taxon>Sordariomycetidae</taxon>
        <taxon>Sordariales</taxon>
        <taxon>Sordariaceae</taxon>
        <taxon>Neurospora</taxon>
    </lineage>
</organism>
<dbReference type="Pfam" id="PF08881">
    <property type="entry name" value="CVNH"/>
    <property type="match status" value="1"/>
</dbReference>
<dbReference type="EMBL" id="JAULSX010000005">
    <property type="protein sequence ID" value="KAK3491104.1"/>
    <property type="molecule type" value="Genomic_DNA"/>
</dbReference>
<name>A0AAJ0I6E7_9PEZI</name>
<keyword evidence="1" id="KW-0732">Signal</keyword>
<comment type="caution">
    <text evidence="3">The sequence shown here is derived from an EMBL/GenBank/DDBJ whole genome shotgun (WGS) entry which is preliminary data.</text>
</comment>